<keyword evidence="4" id="KW-1185">Reference proteome</keyword>
<organism evidence="3 4">
    <name type="scientific">Cnuibacter physcomitrellae</name>
    <dbReference type="NCBI Taxonomy" id="1619308"/>
    <lineage>
        <taxon>Bacteria</taxon>
        <taxon>Bacillati</taxon>
        <taxon>Actinomycetota</taxon>
        <taxon>Actinomycetes</taxon>
        <taxon>Micrococcales</taxon>
        <taxon>Microbacteriaceae</taxon>
        <taxon>Cnuibacter</taxon>
    </lineage>
</organism>
<dbReference type="InterPro" id="IPR036661">
    <property type="entry name" value="Luciferase-like_sf"/>
</dbReference>
<evidence type="ECO:0000313" key="4">
    <source>
        <dbReference type="Proteomes" id="UP000192775"/>
    </source>
</evidence>
<dbReference type="KEGG" id="cphy:B5808_00885"/>
<accession>A0A1X9LI34</accession>
<keyword evidence="1" id="KW-0560">Oxidoreductase</keyword>
<evidence type="ECO:0000259" key="2">
    <source>
        <dbReference type="Pfam" id="PF00296"/>
    </source>
</evidence>
<dbReference type="InterPro" id="IPR050564">
    <property type="entry name" value="F420-G6PD/mer"/>
</dbReference>
<gene>
    <name evidence="3" type="ORF">B5808_00885</name>
</gene>
<feature type="domain" description="Luciferase-like" evidence="2">
    <location>
        <begin position="17"/>
        <end position="215"/>
    </location>
</feature>
<reference evidence="3 4" key="1">
    <citation type="submission" date="2017-04" db="EMBL/GenBank/DDBJ databases">
        <authorList>
            <person name="Afonso C.L."/>
            <person name="Miller P.J."/>
            <person name="Scott M.A."/>
            <person name="Spackman E."/>
            <person name="Goraichik I."/>
            <person name="Dimitrov K.M."/>
            <person name="Suarez D.L."/>
            <person name="Swayne D.E."/>
        </authorList>
    </citation>
    <scope>NUCLEOTIDE SEQUENCE [LARGE SCALE GENOMIC DNA]</scope>
    <source>
        <strain evidence="4">XA(T)</strain>
    </source>
</reference>
<dbReference type="Gene3D" id="3.20.20.30">
    <property type="entry name" value="Luciferase-like domain"/>
    <property type="match status" value="1"/>
</dbReference>
<dbReference type="PANTHER" id="PTHR43244:SF1">
    <property type="entry name" value="5,10-METHYLENETETRAHYDROMETHANOPTERIN REDUCTASE"/>
    <property type="match status" value="1"/>
</dbReference>
<sequence length="301" mass="31408">MTADAPAPPRLGMTFTSDMDPRDLVEIATLTERHGLDELWVFEDCFTASAMPVVTAALAATSRLRVGIALAPVPLRNVALLAMDLAAIERMFPGRLLPGIGTGVLPWMAQVGEAVQSPMTRLRESGEALRRLLAGETVTTAGRYVTLTDVTLGFPPERALPLYVGARGPKMLALAGEIGDGTLLDTGLTDADIAEKVGISRDAALAAGKTSHETMLLHLTATGPGAQERLAAGLARWGAPDAVPGTTGSAGTAEEVAADVRRLAGLGVTSFSFMPTPDVADVPAFDAFLRFLGQEVGPLVR</sequence>
<dbReference type="GO" id="GO:0016705">
    <property type="term" value="F:oxidoreductase activity, acting on paired donors, with incorporation or reduction of molecular oxygen"/>
    <property type="evidence" value="ECO:0007669"/>
    <property type="project" value="InterPro"/>
</dbReference>
<name>A0A1X9LI34_9MICO</name>
<dbReference type="Proteomes" id="UP000192775">
    <property type="component" value="Chromosome"/>
</dbReference>
<dbReference type="RefSeq" id="WP_085017760.1">
    <property type="nucleotide sequence ID" value="NZ_BMHD01000001.1"/>
</dbReference>
<evidence type="ECO:0000256" key="1">
    <source>
        <dbReference type="ARBA" id="ARBA00023002"/>
    </source>
</evidence>
<dbReference type="AlphaFoldDB" id="A0A1X9LI34"/>
<protein>
    <recommendedName>
        <fullName evidence="2">Luciferase-like domain-containing protein</fullName>
    </recommendedName>
</protein>
<dbReference type="EMBL" id="CP020715">
    <property type="protein sequence ID" value="ARJ03948.1"/>
    <property type="molecule type" value="Genomic_DNA"/>
</dbReference>
<evidence type="ECO:0000313" key="3">
    <source>
        <dbReference type="EMBL" id="ARJ03948.1"/>
    </source>
</evidence>
<proteinExistence type="predicted"/>
<dbReference type="PANTHER" id="PTHR43244">
    <property type="match status" value="1"/>
</dbReference>
<dbReference type="Pfam" id="PF00296">
    <property type="entry name" value="Bac_luciferase"/>
    <property type="match status" value="1"/>
</dbReference>
<dbReference type="InterPro" id="IPR011251">
    <property type="entry name" value="Luciferase-like_dom"/>
</dbReference>
<dbReference type="STRING" id="1619308.B5808_00885"/>
<dbReference type="SUPFAM" id="SSF51679">
    <property type="entry name" value="Bacterial luciferase-like"/>
    <property type="match status" value="1"/>
</dbReference>
<dbReference type="CDD" id="cd01097">
    <property type="entry name" value="Tetrahydromethanopterin_reductase"/>
    <property type="match status" value="1"/>
</dbReference>